<keyword evidence="7" id="KW-1185">Reference proteome</keyword>
<dbReference type="InterPro" id="IPR028082">
    <property type="entry name" value="Peripla_BP_I"/>
</dbReference>
<dbReference type="InterPro" id="IPR046335">
    <property type="entry name" value="LacI/GalR-like_sensor"/>
</dbReference>
<evidence type="ECO:0000256" key="3">
    <source>
        <dbReference type="ARBA" id="ARBA00023163"/>
    </source>
</evidence>
<organism evidence="6 7">
    <name type="scientific">Granulicella pectinivorans</name>
    <dbReference type="NCBI Taxonomy" id="474950"/>
    <lineage>
        <taxon>Bacteria</taxon>
        <taxon>Pseudomonadati</taxon>
        <taxon>Acidobacteriota</taxon>
        <taxon>Terriglobia</taxon>
        <taxon>Terriglobales</taxon>
        <taxon>Acidobacteriaceae</taxon>
        <taxon>Granulicella</taxon>
    </lineage>
</organism>
<accession>A0A1I6LCQ8</accession>
<reference evidence="6 7" key="1">
    <citation type="submission" date="2016-10" db="EMBL/GenBank/DDBJ databases">
        <authorList>
            <person name="de Groot N.N."/>
        </authorList>
    </citation>
    <scope>NUCLEOTIDE SEQUENCE [LARGE SCALE GENOMIC DNA]</scope>
    <source>
        <strain evidence="6 7">DSM 21001</strain>
    </source>
</reference>
<dbReference type="EMBL" id="FOZL01000001">
    <property type="protein sequence ID" value="SFS01261.1"/>
    <property type="molecule type" value="Genomic_DNA"/>
</dbReference>
<protein>
    <submittedName>
        <fullName evidence="6">Transcriptional regulator, LacI family</fullName>
    </submittedName>
</protein>
<dbReference type="AlphaFoldDB" id="A0A1I6LCQ8"/>
<feature type="domain" description="HTH lacI-type" evidence="5">
    <location>
        <begin position="3"/>
        <end position="57"/>
    </location>
</feature>
<dbReference type="Gene3D" id="3.40.50.2300">
    <property type="match status" value="2"/>
</dbReference>
<dbReference type="GO" id="GO:0000976">
    <property type="term" value="F:transcription cis-regulatory region binding"/>
    <property type="evidence" value="ECO:0007669"/>
    <property type="project" value="TreeGrafter"/>
</dbReference>
<dbReference type="PROSITE" id="PS50932">
    <property type="entry name" value="HTH_LACI_2"/>
    <property type="match status" value="1"/>
</dbReference>
<dbReference type="PROSITE" id="PS00356">
    <property type="entry name" value="HTH_LACI_1"/>
    <property type="match status" value="1"/>
</dbReference>
<dbReference type="SUPFAM" id="SSF47413">
    <property type="entry name" value="lambda repressor-like DNA-binding domains"/>
    <property type="match status" value="1"/>
</dbReference>
<sequence length="355" mass="39335">MPLTIRDVAKRAMVSVGSVSNVLNNRDSVKPSVRAKVEKAIEDLGYHPNRRAQLLARKPNPVLSFVLSNRELYDPFHSRILEGVSKYCEDSGFFVLFSKLHYAASETVGRLQLPAAVRTNGMSECVLLAGVNYPNLIEALEQQNIPHILFANNLVSPAPMGVSDQVLFDDVAAARNATRYLIELGHEAIWYIGDTALPWFERRYQGYLAAMREAKLKPRAQTAAISDDRFVNGFRWASSIVKAKQPLTAIFAATDEVAYGCWECLQQLSIGVPDQVSLIGFDDQRGPYKGLGLTTVRVEAETIGIEMAKMAIEKIRSTEKQQPQVVVPTVLMKRGTCQPPPDNPGRVPVSPRDAR</sequence>
<dbReference type="Proteomes" id="UP000199024">
    <property type="component" value="Unassembled WGS sequence"/>
</dbReference>
<evidence type="ECO:0000256" key="4">
    <source>
        <dbReference type="SAM" id="MobiDB-lite"/>
    </source>
</evidence>
<dbReference type="CDD" id="cd06267">
    <property type="entry name" value="PBP1_LacI_sugar_binding-like"/>
    <property type="match status" value="1"/>
</dbReference>
<dbReference type="STRING" id="474950.SAMN05421771_0559"/>
<dbReference type="RefSeq" id="WP_175528834.1">
    <property type="nucleotide sequence ID" value="NZ_FOZL01000001.1"/>
</dbReference>
<evidence type="ECO:0000259" key="5">
    <source>
        <dbReference type="PROSITE" id="PS50932"/>
    </source>
</evidence>
<dbReference type="SUPFAM" id="SSF53822">
    <property type="entry name" value="Periplasmic binding protein-like I"/>
    <property type="match status" value="1"/>
</dbReference>
<keyword evidence="3" id="KW-0804">Transcription</keyword>
<name>A0A1I6LCQ8_9BACT</name>
<feature type="region of interest" description="Disordered" evidence="4">
    <location>
        <begin position="334"/>
        <end position="355"/>
    </location>
</feature>
<dbReference type="InterPro" id="IPR000843">
    <property type="entry name" value="HTH_LacI"/>
</dbReference>
<dbReference type="Pfam" id="PF00356">
    <property type="entry name" value="LacI"/>
    <property type="match status" value="1"/>
</dbReference>
<evidence type="ECO:0000313" key="6">
    <source>
        <dbReference type="EMBL" id="SFS01261.1"/>
    </source>
</evidence>
<dbReference type="PANTHER" id="PTHR30146:SF24">
    <property type="entry name" value="XYLOSE OPERON REGULATORY PROTEIN"/>
    <property type="match status" value="1"/>
</dbReference>
<dbReference type="GO" id="GO:0003700">
    <property type="term" value="F:DNA-binding transcription factor activity"/>
    <property type="evidence" value="ECO:0007669"/>
    <property type="project" value="TreeGrafter"/>
</dbReference>
<dbReference type="CDD" id="cd01392">
    <property type="entry name" value="HTH_LacI"/>
    <property type="match status" value="1"/>
</dbReference>
<keyword evidence="2" id="KW-0238">DNA-binding</keyword>
<proteinExistence type="predicted"/>
<keyword evidence="1" id="KW-0805">Transcription regulation</keyword>
<gene>
    <name evidence="6" type="ORF">SAMN05421771_0559</name>
</gene>
<evidence type="ECO:0000256" key="1">
    <source>
        <dbReference type="ARBA" id="ARBA00023015"/>
    </source>
</evidence>
<dbReference type="PANTHER" id="PTHR30146">
    <property type="entry name" value="LACI-RELATED TRANSCRIPTIONAL REPRESSOR"/>
    <property type="match status" value="1"/>
</dbReference>
<dbReference type="SMART" id="SM00354">
    <property type="entry name" value="HTH_LACI"/>
    <property type="match status" value="1"/>
</dbReference>
<evidence type="ECO:0000256" key="2">
    <source>
        <dbReference type="ARBA" id="ARBA00023125"/>
    </source>
</evidence>
<dbReference type="InterPro" id="IPR010982">
    <property type="entry name" value="Lambda_DNA-bd_dom_sf"/>
</dbReference>
<dbReference type="Pfam" id="PF13377">
    <property type="entry name" value="Peripla_BP_3"/>
    <property type="match status" value="1"/>
</dbReference>
<evidence type="ECO:0000313" key="7">
    <source>
        <dbReference type="Proteomes" id="UP000199024"/>
    </source>
</evidence>
<dbReference type="Gene3D" id="1.10.260.40">
    <property type="entry name" value="lambda repressor-like DNA-binding domains"/>
    <property type="match status" value="1"/>
</dbReference>